<keyword evidence="5" id="KW-0521">NADP</keyword>
<keyword evidence="3 9" id="KW-0285">Flavoprotein</keyword>
<protein>
    <submittedName>
        <fullName evidence="12">Dihydrolipoyl dehydrogenase family protein</fullName>
        <ecNumber evidence="12">1.-.-.-</ecNumber>
    </submittedName>
</protein>
<dbReference type="InterPro" id="IPR012999">
    <property type="entry name" value="Pyr_OxRdtase_I_AS"/>
</dbReference>
<evidence type="ECO:0000256" key="8">
    <source>
        <dbReference type="ARBA" id="ARBA00023284"/>
    </source>
</evidence>
<dbReference type="SUPFAM" id="SSF55424">
    <property type="entry name" value="FAD/NAD-linked reductases, dimerisation (C-terminal) domain"/>
    <property type="match status" value="1"/>
</dbReference>
<evidence type="ECO:0000256" key="6">
    <source>
        <dbReference type="ARBA" id="ARBA00023002"/>
    </source>
</evidence>
<keyword evidence="13" id="KW-1185">Reference proteome</keyword>
<evidence type="ECO:0000256" key="5">
    <source>
        <dbReference type="ARBA" id="ARBA00022857"/>
    </source>
</evidence>
<accession>A0ABW2EQL5</accession>
<dbReference type="EMBL" id="JBHSZV010000032">
    <property type="protein sequence ID" value="MFC7062704.1"/>
    <property type="molecule type" value="Genomic_DNA"/>
</dbReference>
<dbReference type="PRINTS" id="PR00411">
    <property type="entry name" value="PNDRDTASEI"/>
</dbReference>
<evidence type="ECO:0000259" key="10">
    <source>
        <dbReference type="Pfam" id="PF02852"/>
    </source>
</evidence>
<evidence type="ECO:0000256" key="1">
    <source>
        <dbReference type="ARBA" id="ARBA00001974"/>
    </source>
</evidence>
<dbReference type="Gene3D" id="3.30.390.30">
    <property type="match status" value="1"/>
</dbReference>
<reference evidence="13" key="1">
    <citation type="journal article" date="2019" name="Int. J. Syst. Evol. Microbiol.">
        <title>The Global Catalogue of Microorganisms (GCM) 10K type strain sequencing project: providing services to taxonomists for standard genome sequencing and annotation.</title>
        <authorList>
            <consortium name="The Broad Institute Genomics Platform"/>
            <consortium name="The Broad Institute Genome Sequencing Center for Infectious Disease"/>
            <person name="Wu L."/>
            <person name="Ma J."/>
        </authorList>
    </citation>
    <scope>NUCLEOTIDE SEQUENCE [LARGE SCALE GENOMIC DNA]</scope>
    <source>
        <strain evidence="13">CGMCC 4.1621</strain>
    </source>
</reference>
<dbReference type="PROSITE" id="PS00076">
    <property type="entry name" value="PYRIDINE_REDOX_1"/>
    <property type="match status" value="1"/>
</dbReference>
<organism evidence="12 13">
    <name type="scientific">Halobacillus seohaensis</name>
    <dbReference type="NCBI Taxonomy" id="447421"/>
    <lineage>
        <taxon>Bacteria</taxon>
        <taxon>Bacillati</taxon>
        <taxon>Bacillota</taxon>
        <taxon>Bacilli</taxon>
        <taxon>Bacillales</taxon>
        <taxon>Bacillaceae</taxon>
        <taxon>Halobacillus</taxon>
    </lineage>
</organism>
<feature type="domain" description="Pyridine nucleotide-disulphide oxidoreductase dimerisation" evidence="10">
    <location>
        <begin position="339"/>
        <end position="443"/>
    </location>
</feature>
<name>A0ABW2EQL5_9BACI</name>
<evidence type="ECO:0000313" key="12">
    <source>
        <dbReference type="EMBL" id="MFC7062704.1"/>
    </source>
</evidence>
<dbReference type="Proteomes" id="UP001596410">
    <property type="component" value="Unassembled WGS sequence"/>
</dbReference>
<dbReference type="RefSeq" id="WP_204709596.1">
    <property type="nucleotide sequence ID" value="NZ_JBHSZV010000032.1"/>
</dbReference>
<comment type="caution">
    <text evidence="12">The sequence shown here is derived from an EMBL/GenBank/DDBJ whole genome shotgun (WGS) entry which is preliminary data.</text>
</comment>
<proteinExistence type="inferred from homology"/>
<dbReference type="InterPro" id="IPR004099">
    <property type="entry name" value="Pyr_nucl-diS_OxRdtase_dimer"/>
</dbReference>
<dbReference type="InterPro" id="IPR001100">
    <property type="entry name" value="Pyr_nuc-diS_OxRdtase"/>
</dbReference>
<gene>
    <name evidence="12" type="ORF">ACFQIC_12650</name>
</gene>
<evidence type="ECO:0000256" key="7">
    <source>
        <dbReference type="ARBA" id="ARBA00023157"/>
    </source>
</evidence>
<comment type="similarity">
    <text evidence="2 9">Belongs to the class-I pyridine nucleotide-disulfide oxidoreductase family.</text>
</comment>
<evidence type="ECO:0000256" key="2">
    <source>
        <dbReference type="ARBA" id="ARBA00007532"/>
    </source>
</evidence>
<dbReference type="PIRSF" id="PIRSF000350">
    <property type="entry name" value="Mercury_reductase_MerA"/>
    <property type="match status" value="1"/>
</dbReference>
<evidence type="ECO:0000256" key="9">
    <source>
        <dbReference type="RuleBase" id="RU003691"/>
    </source>
</evidence>
<evidence type="ECO:0000259" key="11">
    <source>
        <dbReference type="Pfam" id="PF07992"/>
    </source>
</evidence>
<dbReference type="InterPro" id="IPR036188">
    <property type="entry name" value="FAD/NAD-bd_sf"/>
</dbReference>
<dbReference type="Gene3D" id="3.50.50.60">
    <property type="entry name" value="FAD/NAD(P)-binding domain"/>
    <property type="match status" value="2"/>
</dbReference>
<dbReference type="InterPro" id="IPR016156">
    <property type="entry name" value="FAD/NAD-linked_Rdtase_dimer_sf"/>
</dbReference>
<sequence length="473" mass="51758">MNYDYQLAVIGGGAGGLTVAAGAASFGSSVALIEQQSEVGGDCLHYGCIPSKALIQAAGEVNVTAQQAGLTEEQYNYIFKNAMKCVSEAIDDIQSHDSKQRFIDMGIDIYQHTARFEDEHTLQVGQEFITAKRIVIATGSSPTLPSIDGLDTVPYLTNESIFNLKERPSSLVVIGGGIVGVELSQAMAHLGVKVTILEKSDHILSNEDTEIAKMAQNILSEDLTVMTRTQVNQVELAGNQVCVHFTEGNHKGTIEASQLLVATGRRANIKSLQLGNAGVDTKEGTIQVDHHLRTNKKHIYAVGDCNGSMPFTHVAGMEGKTVVSNAVFGLPSKVSYEQVPWVIYTSPEIYHLGLTELEAKAKYGHELLTFKTLLEDSDRFIAERNTSGIVKVMTKSNGKIVGAHAFGVGAGEWMQEVGTLQSLNKKFQTLSNVIHPYPARNNVLSQTADLYWRDKLFNSKWNHAIRWYVRKFR</sequence>
<dbReference type="PANTHER" id="PTHR43014:SF4">
    <property type="entry name" value="PYRIDINE NUCLEOTIDE-DISULFIDE OXIDOREDUCTASE RCLA-RELATED"/>
    <property type="match status" value="1"/>
</dbReference>
<dbReference type="GO" id="GO:0016491">
    <property type="term" value="F:oxidoreductase activity"/>
    <property type="evidence" value="ECO:0007669"/>
    <property type="project" value="UniProtKB-KW"/>
</dbReference>
<evidence type="ECO:0000256" key="3">
    <source>
        <dbReference type="ARBA" id="ARBA00022630"/>
    </source>
</evidence>
<dbReference type="PANTHER" id="PTHR43014">
    <property type="entry name" value="MERCURIC REDUCTASE"/>
    <property type="match status" value="1"/>
</dbReference>
<keyword evidence="6 9" id="KW-0560">Oxidoreductase</keyword>
<keyword evidence="8 9" id="KW-0676">Redox-active center</keyword>
<dbReference type="EC" id="1.-.-.-" evidence="12"/>
<evidence type="ECO:0000313" key="13">
    <source>
        <dbReference type="Proteomes" id="UP001596410"/>
    </source>
</evidence>
<dbReference type="SUPFAM" id="SSF51905">
    <property type="entry name" value="FAD/NAD(P)-binding domain"/>
    <property type="match status" value="1"/>
</dbReference>
<dbReference type="PRINTS" id="PR00368">
    <property type="entry name" value="FADPNR"/>
</dbReference>
<dbReference type="Pfam" id="PF07992">
    <property type="entry name" value="Pyr_redox_2"/>
    <property type="match status" value="1"/>
</dbReference>
<keyword evidence="7" id="KW-1015">Disulfide bond</keyword>
<feature type="domain" description="FAD/NAD(P)-binding" evidence="11">
    <location>
        <begin position="5"/>
        <end position="319"/>
    </location>
</feature>
<dbReference type="Pfam" id="PF02852">
    <property type="entry name" value="Pyr_redox_dim"/>
    <property type="match status" value="1"/>
</dbReference>
<keyword evidence="4 9" id="KW-0274">FAD</keyword>
<dbReference type="InterPro" id="IPR023753">
    <property type="entry name" value="FAD/NAD-binding_dom"/>
</dbReference>
<comment type="cofactor">
    <cofactor evidence="1">
        <name>FAD</name>
        <dbReference type="ChEBI" id="CHEBI:57692"/>
    </cofactor>
</comment>
<evidence type="ECO:0000256" key="4">
    <source>
        <dbReference type="ARBA" id="ARBA00022827"/>
    </source>
</evidence>